<feature type="transmembrane region" description="Helical" evidence="1">
    <location>
        <begin position="167"/>
        <end position="185"/>
    </location>
</feature>
<proteinExistence type="predicted"/>
<feature type="transmembrane region" description="Helical" evidence="1">
    <location>
        <begin position="238"/>
        <end position="257"/>
    </location>
</feature>
<evidence type="ECO:0000256" key="1">
    <source>
        <dbReference type="SAM" id="Phobius"/>
    </source>
</evidence>
<dbReference type="EMBL" id="SJKC01000001">
    <property type="protein sequence ID" value="TCC40371.1"/>
    <property type="molecule type" value="Genomic_DNA"/>
</dbReference>
<gene>
    <name evidence="2" type="ORF">E0H92_01260</name>
</gene>
<dbReference type="Pfam" id="PF06182">
    <property type="entry name" value="ABC2_membrane_6"/>
    <property type="match status" value="1"/>
</dbReference>
<dbReference type="AlphaFoldDB" id="A0A4R0J1T6"/>
<name>A0A4R0J1T6_9ACTN</name>
<comment type="caution">
    <text evidence="2">The sequence shown here is derived from an EMBL/GenBank/DDBJ whole genome shotgun (WGS) entry which is preliminary data.</text>
</comment>
<feature type="transmembrane region" description="Helical" evidence="1">
    <location>
        <begin position="205"/>
        <end position="226"/>
    </location>
</feature>
<sequence>MAEQTWLRQYVVLERAALRAQLQYRVNFWTTLMGGVAYQGTQLLFLGVLLGKFGLIGGWGFSEVAFVFAMRLASHALYVVPFGALRLTDEMVRDGEFDRVLLRPVNPFLQLVTRMFPLMSLGDALLGFGALVVFGWQAPVDWTPAKIGYLILAVVGGGLVETGIQTFFCGLSFVATSTFSLRIFADSSITQFSGYPLTMFGRATFYAFCTLFPMAFISFLPATVLLDRTSDVPLPTWLTTLSPLAGVIVFVLGYTFFTKMMPRYTSPGS</sequence>
<protein>
    <submittedName>
        <fullName evidence="2">ABC transporter permease</fullName>
    </submittedName>
</protein>
<organism evidence="2 3">
    <name type="scientific">Kribbella speibonae</name>
    <dbReference type="NCBI Taxonomy" id="1572660"/>
    <lineage>
        <taxon>Bacteria</taxon>
        <taxon>Bacillati</taxon>
        <taxon>Actinomycetota</taxon>
        <taxon>Actinomycetes</taxon>
        <taxon>Propionibacteriales</taxon>
        <taxon>Kribbellaceae</taxon>
        <taxon>Kribbella</taxon>
    </lineage>
</organism>
<keyword evidence="1" id="KW-0472">Membrane</keyword>
<accession>A0A4R0J1T6</accession>
<dbReference type="PANTHER" id="PTHR36833">
    <property type="entry name" value="SLR0610 PROTEIN-RELATED"/>
    <property type="match status" value="1"/>
</dbReference>
<dbReference type="PANTHER" id="PTHR36833:SF1">
    <property type="entry name" value="INTEGRAL MEMBRANE TRANSPORT PROTEIN"/>
    <property type="match status" value="1"/>
</dbReference>
<dbReference type="RefSeq" id="WP_131495104.1">
    <property type="nucleotide sequence ID" value="NZ_SJKC01000001.1"/>
</dbReference>
<keyword evidence="1" id="KW-0812">Transmembrane</keyword>
<evidence type="ECO:0000313" key="2">
    <source>
        <dbReference type="EMBL" id="TCC40371.1"/>
    </source>
</evidence>
<feature type="transmembrane region" description="Helical" evidence="1">
    <location>
        <begin position="68"/>
        <end position="87"/>
    </location>
</feature>
<feature type="transmembrane region" description="Helical" evidence="1">
    <location>
        <begin position="108"/>
        <end position="136"/>
    </location>
</feature>
<keyword evidence="1" id="KW-1133">Transmembrane helix</keyword>
<evidence type="ECO:0000313" key="3">
    <source>
        <dbReference type="Proteomes" id="UP000294225"/>
    </source>
</evidence>
<dbReference type="Proteomes" id="UP000294225">
    <property type="component" value="Unassembled WGS sequence"/>
</dbReference>
<reference evidence="2 3" key="1">
    <citation type="submission" date="2019-02" db="EMBL/GenBank/DDBJ databases">
        <title>Kribbella capetownensis sp. nov. and Kribbella speibonae sp. nov., isolated from soil.</title>
        <authorList>
            <person name="Curtis S.M."/>
            <person name="Norton I."/>
            <person name="Everest G.J."/>
            <person name="Meyers P.R."/>
        </authorList>
    </citation>
    <scope>NUCLEOTIDE SEQUENCE [LARGE SCALE GENOMIC DNA]</scope>
    <source>
        <strain evidence="2 3">YM55</strain>
    </source>
</reference>
<dbReference type="InterPro" id="IPR010390">
    <property type="entry name" value="ABC-2_transporter-like"/>
</dbReference>